<gene>
    <name evidence="1" type="ORF">Thiowin_03814</name>
</gene>
<dbReference type="Proteomes" id="UP001432180">
    <property type="component" value="Chromosome"/>
</dbReference>
<keyword evidence="2" id="KW-1185">Reference proteome</keyword>
<evidence type="ECO:0000313" key="1">
    <source>
        <dbReference type="EMBL" id="WPL18726.1"/>
    </source>
</evidence>
<sequence length="63" mass="6854">MVALPFRAAGAENLQKIGLDGNAMRKHETVVEFDHGLLVFPRLTRGLESPVVGITIPADCQPR</sequence>
<name>A0ABZ0SCH3_9GAMM</name>
<dbReference type="EMBL" id="CP121472">
    <property type="protein sequence ID" value="WPL18726.1"/>
    <property type="molecule type" value="Genomic_DNA"/>
</dbReference>
<evidence type="ECO:0000313" key="2">
    <source>
        <dbReference type="Proteomes" id="UP001432180"/>
    </source>
</evidence>
<organism evidence="1 2">
    <name type="scientific">Thiorhodovibrio winogradskyi</name>
    <dbReference type="NCBI Taxonomy" id="77007"/>
    <lineage>
        <taxon>Bacteria</taxon>
        <taxon>Pseudomonadati</taxon>
        <taxon>Pseudomonadota</taxon>
        <taxon>Gammaproteobacteria</taxon>
        <taxon>Chromatiales</taxon>
        <taxon>Chromatiaceae</taxon>
        <taxon>Thiorhodovibrio</taxon>
    </lineage>
</organism>
<protein>
    <submittedName>
        <fullName evidence="1">Uncharacterized protein</fullName>
    </submittedName>
</protein>
<accession>A0ABZ0SCH3</accession>
<proteinExistence type="predicted"/>
<dbReference type="RefSeq" id="WP_328984471.1">
    <property type="nucleotide sequence ID" value="NZ_CP121472.1"/>
</dbReference>
<reference evidence="1 2" key="1">
    <citation type="journal article" date="2023" name="Microorganisms">
        <title>Thiorhodovibrio frisius and Trv. litoralis spp. nov., Two Novel Members from a Clade of Fastidious Purple Sulfur Bacteria That Exhibit Unique Red-Shifted Light-Harvesting Capabilities.</title>
        <authorList>
            <person name="Methner A."/>
            <person name="Kuzyk S.B."/>
            <person name="Petersen J."/>
            <person name="Bauer S."/>
            <person name="Brinkmann H."/>
            <person name="Sichau K."/>
            <person name="Wanner G."/>
            <person name="Wolf J."/>
            <person name="Neumann-Schaal M."/>
            <person name="Henke P."/>
            <person name="Tank M."/>
            <person name="Sproer C."/>
            <person name="Bunk B."/>
            <person name="Overmann J."/>
        </authorList>
    </citation>
    <scope>NUCLEOTIDE SEQUENCE [LARGE SCALE GENOMIC DNA]</scope>
    <source>
        <strain evidence="1 2">DSM 6702</strain>
    </source>
</reference>